<dbReference type="Proteomes" id="UP000293550">
    <property type="component" value="Unassembled WGS sequence"/>
</dbReference>
<proteinExistence type="predicted"/>
<dbReference type="RefSeq" id="WP_130154216.1">
    <property type="nucleotide sequence ID" value="NZ_SCFB01000006.1"/>
</dbReference>
<evidence type="ECO:0008006" key="4">
    <source>
        <dbReference type="Google" id="ProtNLM"/>
    </source>
</evidence>
<comment type="caution">
    <text evidence="2">The sequence shown here is derived from an EMBL/GenBank/DDBJ whole genome shotgun (WGS) entry which is preliminary data.</text>
</comment>
<evidence type="ECO:0000313" key="2">
    <source>
        <dbReference type="EMBL" id="RZI45968.1"/>
    </source>
</evidence>
<keyword evidence="3" id="KW-1185">Reference proteome</keyword>
<feature type="signal peptide" evidence="1">
    <location>
        <begin position="1"/>
        <end position="22"/>
    </location>
</feature>
<accession>A0A4Q7DI31</accession>
<name>A0A4Q7DI31_9PROT</name>
<gene>
    <name evidence="2" type="ORF">EQU50_05925</name>
</gene>
<protein>
    <recommendedName>
        <fullName evidence="4">DUF4864 domain-containing protein</fullName>
    </recommendedName>
</protein>
<dbReference type="AlphaFoldDB" id="A0A4Q7DI31"/>
<sequence length="165" mass="18698">MKFKKLLLSALSLVLVTGSLFASSTTEQPIYLPNEKAPQQLSLAHFEALERNVIDFPNSLNPAPVKFDEFPNVVFIFRGLNSQEINTGLKYQKHKDSITHFELETFKNQPGFLLQKDSAGAEHSFKCYFRAILEGNPTPTYENYILLKVKCLITDLDSVLKEVKS</sequence>
<reference evidence="2 3" key="1">
    <citation type="submission" date="2018-10" db="EMBL/GenBank/DDBJ databases">
        <title>An updated phylogeny of the Alphaproteobacteria reveals that the parasitic Rickettsiales and Holosporales have independent origins.</title>
        <authorList>
            <person name="Munoz-Gomez S.A."/>
            <person name="Hess S."/>
            <person name="Burger G."/>
            <person name="Lang B.F."/>
            <person name="Susko E."/>
            <person name="Slamovits C.H."/>
            <person name="Roger A.J."/>
        </authorList>
    </citation>
    <scope>NUCLEOTIDE SEQUENCE [LARGE SCALE GENOMIC DNA]</scope>
    <source>
        <strain evidence="2">HOLO01</strain>
    </source>
</reference>
<feature type="chain" id="PRO_5020408098" description="DUF4864 domain-containing protein" evidence="1">
    <location>
        <begin position="23"/>
        <end position="165"/>
    </location>
</feature>
<evidence type="ECO:0000313" key="3">
    <source>
        <dbReference type="Proteomes" id="UP000293550"/>
    </source>
</evidence>
<keyword evidence="1" id="KW-0732">Signal</keyword>
<dbReference type="EMBL" id="SCFB01000006">
    <property type="protein sequence ID" value="RZI45968.1"/>
    <property type="molecule type" value="Genomic_DNA"/>
</dbReference>
<evidence type="ECO:0000256" key="1">
    <source>
        <dbReference type="SAM" id="SignalP"/>
    </source>
</evidence>
<organism evidence="2 3">
    <name type="scientific">Candidatus Finniella inopinata</name>
    <dbReference type="NCBI Taxonomy" id="1696036"/>
    <lineage>
        <taxon>Bacteria</taxon>
        <taxon>Pseudomonadati</taxon>
        <taxon>Pseudomonadota</taxon>
        <taxon>Alphaproteobacteria</taxon>
        <taxon>Holosporales</taxon>
        <taxon>Candidatus Paracaedibacteraceae</taxon>
        <taxon>Candidatus Finniella</taxon>
    </lineage>
</organism>